<gene>
    <name evidence="1" type="ORF">PVK06_018803</name>
</gene>
<organism evidence="1 2">
    <name type="scientific">Gossypium arboreum</name>
    <name type="common">Tree cotton</name>
    <name type="synonym">Gossypium nanking</name>
    <dbReference type="NCBI Taxonomy" id="29729"/>
    <lineage>
        <taxon>Eukaryota</taxon>
        <taxon>Viridiplantae</taxon>
        <taxon>Streptophyta</taxon>
        <taxon>Embryophyta</taxon>
        <taxon>Tracheophyta</taxon>
        <taxon>Spermatophyta</taxon>
        <taxon>Magnoliopsida</taxon>
        <taxon>eudicotyledons</taxon>
        <taxon>Gunneridae</taxon>
        <taxon>Pentapetalae</taxon>
        <taxon>rosids</taxon>
        <taxon>malvids</taxon>
        <taxon>Malvales</taxon>
        <taxon>Malvaceae</taxon>
        <taxon>Malvoideae</taxon>
        <taxon>Gossypium</taxon>
    </lineage>
</organism>
<evidence type="ECO:0000313" key="2">
    <source>
        <dbReference type="Proteomes" id="UP001358586"/>
    </source>
</evidence>
<name>A0ABR0PIN5_GOSAR</name>
<reference evidence="1 2" key="1">
    <citation type="submission" date="2023-03" db="EMBL/GenBank/DDBJ databases">
        <title>WGS of Gossypium arboreum.</title>
        <authorList>
            <person name="Yu D."/>
        </authorList>
    </citation>
    <scope>NUCLEOTIDE SEQUENCE [LARGE SCALE GENOMIC DNA]</scope>
    <source>
        <tissue evidence="1">Leaf</tissue>
    </source>
</reference>
<sequence length="99" mass="10556">MLTSLGERSVGVVTIIQQAMFSALILSTLNVGGNKLLLCGTVGVRPRPLLHKAPQTLRDAAKQVIRIGNCNCLLINVADARPMSSAMDDILVDISLETN</sequence>
<accession>A0ABR0PIN5</accession>
<dbReference type="Proteomes" id="UP001358586">
    <property type="component" value="Chromosome 6"/>
</dbReference>
<evidence type="ECO:0000313" key="1">
    <source>
        <dbReference type="EMBL" id="KAK5824040.1"/>
    </source>
</evidence>
<dbReference type="EMBL" id="JARKNE010000006">
    <property type="protein sequence ID" value="KAK5824040.1"/>
    <property type="molecule type" value="Genomic_DNA"/>
</dbReference>
<comment type="caution">
    <text evidence="1">The sequence shown here is derived from an EMBL/GenBank/DDBJ whole genome shotgun (WGS) entry which is preliminary data.</text>
</comment>
<proteinExistence type="predicted"/>
<keyword evidence="2" id="KW-1185">Reference proteome</keyword>
<protein>
    <submittedName>
        <fullName evidence="1">Uncharacterized protein</fullName>
    </submittedName>
</protein>